<dbReference type="GO" id="GO:0016491">
    <property type="term" value="F:oxidoreductase activity"/>
    <property type="evidence" value="ECO:0007669"/>
    <property type="project" value="UniProtKB-KW"/>
</dbReference>
<dbReference type="AlphaFoldDB" id="A0A8J8SHN6"/>
<protein>
    <submittedName>
        <fullName evidence="7">FAD-binding oxidoreductase</fullName>
    </submittedName>
</protein>
<dbReference type="InterPro" id="IPR016166">
    <property type="entry name" value="FAD-bd_PCMH"/>
</dbReference>
<dbReference type="PANTHER" id="PTHR42973:SF39">
    <property type="entry name" value="FAD-BINDING PCMH-TYPE DOMAIN-CONTAINING PROTEIN"/>
    <property type="match status" value="1"/>
</dbReference>
<dbReference type="SUPFAM" id="SSF55103">
    <property type="entry name" value="FAD-linked oxidases, C-terminal domain"/>
    <property type="match status" value="1"/>
</dbReference>
<dbReference type="Gene3D" id="3.40.462.20">
    <property type="match status" value="1"/>
</dbReference>
<dbReference type="InterPro" id="IPR006094">
    <property type="entry name" value="Oxid_FAD_bind_N"/>
</dbReference>
<reference evidence="7" key="1">
    <citation type="submission" date="2020-07" db="EMBL/GenBank/DDBJ databases">
        <title>Vallitalea pronyensis genome.</title>
        <authorList>
            <person name="Postec A."/>
        </authorList>
    </citation>
    <scope>NUCLEOTIDE SEQUENCE</scope>
    <source>
        <strain evidence="7">FatNI3</strain>
    </source>
</reference>
<keyword evidence="8" id="KW-1185">Reference proteome</keyword>
<name>A0A8J8SHN6_9FIRM</name>
<dbReference type="PROSITE" id="PS51387">
    <property type="entry name" value="FAD_PCMH"/>
    <property type="match status" value="1"/>
</dbReference>
<evidence type="ECO:0000313" key="7">
    <source>
        <dbReference type="EMBL" id="QUI24040.1"/>
    </source>
</evidence>
<dbReference type="KEGG" id="vpy:HZI73_17845"/>
<keyword evidence="3" id="KW-0285">Flavoprotein</keyword>
<dbReference type="SUPFAM" id="SSF56176">
    <property type="entry name" value="FAD-binding/transporter-associated domain-like"/>
    <property type="match status" value="1"/>
</dbReference>
<dbReference type="InterPro" id="IPR012951">
    <property type="entry name" value="BBE"/>
</dbReference>
<dbReference type="Pfam" id="PF01565">
    <property type="entry name" value="FAD_binding_4"/>
    <property type="match status" value="1"/>
</dbReference>
<dbReference type="EMBL" id="CP058649">
    <property type="protein sequence ID" value="QUI24040.1"/>
    <property type="molecule type" value="Genomic_DNA"/>
</dbReference>
<dbReference type="Proteomes" id="UP000683246">
    <property type="component" value="Chromosome"/>
</dbReference>
<dbReference type="PANTHER" id="PTHR42973">
    <property type="entry name" value="BINDING OXIDOREDUCTASE, PUTATIVE (AFU_ORTHOLOGUE AFUA_1G17690)-RELATED"/>
    <property type="match status" value="1"/>
</dbReference>
<organism evidence="7 8">
    <name type="scientific">Vallitalea pronyensis</name>
    <dbReference type="NCBI Taxonomy" id="1348613"/>
    <lineage>
        <taxon>Bacteria</taxon>
        <taxon>Bacillati</taxon>
        <taxon>Bacillota</taxon>
        <taxon>Clostridia</taxon>
        <taxon>Lachnospirales</taxon>
        <taxon>Vallitaleaceae</taxon>
        <taxon>Vallitalea</taxon>
    </lineage>
</organism>
<dbReference type="InterPro" id="IPR016167">
    <property type="entry name" value="FAD-bd_PCMH_sub1"/>
</dbReference>
<evidence type="ECO:0000256" key="3">
    <source>
        <dbReference type="ARBA" id="ARBA00022630"/>
    </source>
</evidence>
<comment type="similarity">
    <text evidence="2">Belongs to the oxygen-dependent FAD-linked oxidoreductase family.</text>
</comment>
<evidence type="ECO:0000259" key="6">
    <source>
        <dbReference type="PROSITE" id="PS51387"/>
    </source>
</evidence>
<keyword evidence="4" id="KW-0274">FAD</keyword>
<evidence type="ECO:0000256" key="2">
    <source>
        <dbReference type="ARBA" id="ARBA00005466"/>
    </source>
</evidence>
<dbReference type="InterPro" id="IPR050416">
    <property type="entry name" value="FAD-linked_Oxidoreductase"/>
</dbReference>
<evidence type="ECO:0000313" key="8">
    <source>
        <dbReference type="Proteomes" id="UP000683246"/>
    </source>
</evidence>
<dbReference type="GO" id="GO:0071949">
    <property type="term" value="F:FAD binding"/>
    <property type="evidence" value="ECO:0007669"/>
    <property type="project" value="InterPro"/>
</dbReference>
<dbReference type="Gene3D" id="3.30.465.10">
    <property type="match status" value="1"/>
</dbReference>
<dbReference type="InterPro" id="IPR036318">
    <property type="entry name" value="FAD-bd_PCMH-like_sf"/>
</dbReference>
<dbReference type="InterPro" id="IPR016164">
    <property type="entry name" value="FAD-linked_Oxase-like_C"/>
</dbReference>
<comment type="cofactor">
    <cofactor evidence="1">
        <name>FAD</name>
        <dbReference type="ChEBI" id="CHEBI:57692"/>
    </cofactor>
</comment>
<keyword evidence="5" id="KW-0560">Oxidoreductase</keyword>
<proteinExistence type="inferred from homology"/>
<feature type="domain" description="FAD-binding PCMH-type" evidence="6">
    <location>
        <begin position="30"/>
        <end position="202"/>
    </location>
</feature>
<dbReference type="InterPro" id="IPR016169">
    <property type="entry name" value="FAD-bd_PCMH_sub2"/>
</dbReference>
<dbReference type="Pfam" id="PF08031">
    <property type="entry name" value="BBE"/>
    <property type="match status" value="1"/>
</dbReference>
<evidence type="ECO:0000256" key="5">
    <source>
        <dbReference type="ARBA" id="ARBA00023002"/>
    </source>
</evidence>
<dbReference type="Gene3D" id="3.30.43.10">
    <property type="entry name" value="Uridine Diphospho-n-acetylenolpyruvylglucosamine Reductase, domain 2"/>
    <property type="match status" value="1"/>
</dbReference>
<sequence>MKRKTELTGTVVYPNDPAYEQARKNWNPFTDTFPIVFVFTHQTKDVINAVRWARENKVPIRIRSGRHALAKDFSQTHGGIVIDLGLMRGVKVNKVNGTAIVQPGIRVGDLVRKLAAQGILAPFGDSSSVGIGGISTGGGITVVQRTTGLISDNIMAATLVDANGKVIYADEYDNEDLLWAIRGGGGGNFGIITSYKFKVRQAPFKVGIYQVIWPWEQLEEVIDGWQQWAPYVDDRLGSVLEAFSRMNGVLRSQGVFLGPKEELEDLISPLTGVGTPIKVMVKEVSLLEAIDFWIPNEPLSIDQNTTFSSTWLEQDLPEEGLKTVRRFLERTTGTSNFFLLNSGGAMNSVPPNKTAFYWRNTRYYMEWNTKWTCPDETQRNLKLMDKTRIALQPYTIGSYVNVPDLAIRDYGQEYYGKNFNRLRKIKAKYDPDNVFNFIQSIPPASSCKW</sequence>
<evidence type="ECO:0000256" key="4">
    <source>
        <dbReference type="ARBA" id="ARBA00022827"/>
    </source>
</evidence>
<dbReference type="RefSeq" id="WP_212694732.1">
    <property type="nucleotide sequence ID" value="NZ_CP058649.1"/>
</dbReference>
<accession>A0A8J8SHN6</accession>
<gene>
    <name evidence="7" type="ORF">HZI73_17845</name>
</gene>
<evidence type="ECO:0000256" key="1">
    <source>
        <dbReference type="ARBA" id="ARBA00001974"/>
    </source>
</evidence>